<feature type="compositionally biased region" description="Basic and acidic residues" evidence="1">
    <location>
        <begin position="224"/>
        <end position="233"/>
    </location>
</feature>
<dbReference type="EMBL" id="KV918761">
    <property type="protein sequence ID" value="OSX81457.1"/>
    <property type="molecule type" value="Genomic_DNA"/>
</dbReference>
<protein>
    <submittedName>
        <fullName evidence="2">Uncharacterized protein</fullName>
    </submittedName>
</protein>
<dbReference type="AlphaFoldDB" id="A0A1X6PKS3"/>
<reference evidence="2 3" key="1">
    <citation type="submission" date="2017-03" db="EMBL/GenBank/DDBJ databases">
        <title>WGS assembly of Porphyra umbilicalis.</title>
        <authorList>
            <person name="Brawley S.H."/>
            <person name="Blouin N.A."/>
            <person name="Ficko-Blean E."/>
            <person name="Wheeler G.L."/>
            <person name="Lohr M."/>
            <person name="Goodson H.V."/>
            <person name="Jenkins J.W."/>
            <person name="Blaby-Haas C.E."/>
            <person name="Helliwell K.E."/>
            <person name="Chan C."/>
            <person name="Marriage T."/>
            <person name="Bhattacharya D."/>
            <person name="Klein A.S."/>
            <person name="Badis Y."/>
            <person name="Brodie J."/>
            <person name="Cao Y."/>
            <person name="Collen J."/>
            <person name="Dittami S.M."/>
            <person name="Gachon C.M."/>
            <person name="Green B.R."/>
            <person name="Karpowicz S."/>
            <person name="Kim J.W."/>
            <person name="Kudahl U."/>
            <person name="Lin S."/>
            <person name="Michel G."/>
            <person name="Mittag M."/>
            <person name="Olson B.J."/>
            <person name="Pangilinan J."/>
            <person name="Peng Y."/>
            <person name="Qiu H."/>
            <person name="Shu S."/>
            <person name="Singer J.T."/>
            <person name="Smith A.G."/>
            <person name="Sprecher B.N."/>
            <person name="Wagner V."/>
            <person name="Wang W."/>
            <person name="Wang Z.-Y."/>
            <person name="Yan J."/>
            <person name="Yarish C."/>
            <person name="Zoeuner-Riek S."/>
            <person name="Zhuang Y."/>
            <person name="Zou Y."/>
            <person name="Lindquist E.A."/>
            <person name="Grimwood J."/>
            <person name="Barry K."/>
            <person name="Rokhsar D.S."/>
            <person name="Schmutz J."/>
            <person name="Stiller J.W."/>
            <person name="Grossman A.R."/>
            <person name="Prochnik S.E."/>
        </authorList>
    </citation>
    <scope>NUCLEOTIDE SEQUENCE [LARGE SCALE GENOMIC DNA]</scope>
    <source>
        <strain evidence="2">4086291</strain>
    </source>
</reference>
<sequence length="256" mass="26372">MSPGSTTERVKWGLSFSPGEDLALARSFASTTLSTTDMTSDLYWEAVADIYKNQVETRIPRTAKSLLNRSTTLQRVVESDRLAEVMTLYRNTNQVQNTKGDLVPAPVFKSTDAAMLLSQCPKFLSMIGGPSATSRGFCPSPHRDRDARLTAAHAGGMVSGAAGAAAVDAAPAAAAVAVPNAGRATAGVLCATSGAVGGQREVAGATSADGAGAAECLLDADEGAGRDCRRESDNADPESPTTVPDAILDQEYCSGG</sequence>
<name>A0A1X6PKS3_PORUM</name>
<proteinExistence type="predicted"/>
<evidence type="ECO:0000313" key="2">
    <source>
        <dbReference type="EMBL" id="OSX81457.1"/>
    </source>
</evidence>
<evidence type="ECO:0000313" key="3">
    <source>
        <dbReference type="Proteomes" id="UP000218209"/>
    </source>
</evidence>
<feature type="region of interest" description="Disordered" evidence="1">
    <location>
        <begin position="224"/>
        <end position="256"/>
    </location>
</feature>
<accession>A0A1X6PKS3</accession>
<evidence type="ECO:0000256" key="1">
    <source>
        <dbReference type="SAM" id="MobiDB-lite"/>
    </source>
</evidence>
<keyword evidence="3" id="KW-1185">Reference proteome</keyword>
<dbReference type="Proteomes" id="UP000218209">
    <property type="component" value="Unassembled WGS sequence"/>
</dbReference>
<organism evidence="2 3">
    <name type="scientific">Porphyra umbilicalis</name>
    <name type="common">Purple laver</name>
    <name type="synonym">Red alga</name>
    <dbReference type="NCBI Taxonomy" id="2786"/>
    <lineage>
        <taxon>Eukaryota</taxon>
        <taxon>Rhodophyta</taxon>
        <taxon>Bangiophyceae</taxon>
        <taxon>Bangiales</taxon>
        <taxon>Bangiaceae</taxon>
        <taxon>Porphyra</taxon>
    </lineage>
</organism>
<gene>
    <name evidence="2" type="ORF">BU14_0014s0011</name>
</gene>